<gene>
    <name evidence="6" type="ORF">SAMN04488072_105181</name>
</gene>
<evidence type="ECO:0000256" key="4">
    <source>
        <dbReference type="ARBA" id="ARBA00023002"/>
    </source>
</evidence>
<dbReference type="Gene3D" id="3.50.50.60">
    <property type="entry name" value="FAD/NAD(P)-binding domain"/>
    <property type="match status" value="1"/>
</dbReference>
<dbReference type="PANTHER" id="PTHR10961:SF7">
    <property type="entry name" value="FAD DEPENDENT OXIDOREDUCTASE DOMAIN-CONTAINING PROTEIN"/>
    <property type="match status" value="1"/>
</dbReference>
<dbReference type="Gene3D" id="3.30.9.10">
    <property type="entry name" value="D-Amino Acid Oxidase, subunit A, domain 2"/>
    <property type="match status" value="1"/>
</dbReference>
<dbReference type="STRING" id="237679.SAMN04488072_105181"/>
<dbReference type="GO" id="GO:0050660">
    <property type="term" value="F:flavin adenine dinucleotide binding"/>
    <property type="evidence" value="ECO:0007669"/>
    <property type="project" value="InterPro"/>
</dbReference>
<keyword evidence="7" id="KW-1185">Reference proteome</keyword>
<dbReference type="RefSeq" id="WP_090236207.1">
    <property type="nucleotide sequence ID" value="NZ_FOJW01000005.1"/>
</dbReference>
<feature type="domain" description="FAD dependent oxidoreductase" evidence="5">
    <location>
        <begin position="5"/>
        <end position="355"/>
    </location>
</feature>
<keyword evidence="3" id="KW-0274">FAD</keyword>
<dbReference type="NCBIfam" id="NF008425">
    <property type="entry name" value="PRK11259.1"/>
    <property type="match status" value="1"/>
</dbReference>
<dbReference type="AlphaFoldDB" id="A0A1I0XMW5"/>
<evidence type="ECO:0000256" key="3">
    <source>
        <dbReference type="ARBA" id="ARBA00022827"/>
    </source>
</evidence>
<evidence type="ECO:0000259" key="5">
    <source>
        <dbReference type="Pfam" id="PF01266"/>
    </source>
</evidence>
<dbReference type="OrthoDB" id="9794226at2"/>
<dbReference type="InterPro" id="IPR006076">
    <property type="entry name" value="FAD-dep_OxRdtase"/>
</dbReference>
<dbReference type="Proteomes" id="UP000198642">
    <property type="component" value="Unassembled WGS sequence"/>
</dbReference>
<dbReference type="SUPFAM" id="SSF54373">
    <property type="entry name" value="FAD-linked reductases, C-terminal domain"/>
    <property type="match status" value="1"/>
</dbReference>
<dbReference type="Pfam" id="PF01266">
    <property type="entry name" value="DAO"/>
    <property type="match status" value="1"/>
</dbReference>
<comment type="cofactor">
    <cofactor evidence="1">
        <name>FAD</name>
        <dbReference type="ChEBI" id="CHEBI:57692"/>
    </cofactor>
</comment>
<dbReference type="GO" id="GO:0008115">
    <property type="term" value="F:sarcosine oxidase activity"/>
    <property type="evidence" value="ECO:0007669"/>
    <property type="project" value="TreeGrafter"/>
</dbReference>
<sequence length="377" mass="42077">MKKNVAVIGLGTMGSMVSWQLAKKGVSVTGFEQFGIGHDRSAVGGESRLFRTAYREGAEYVPLLRRARQLWCDLEEQSGNRLLSLIGGLTIGKADSVNVRNVLKSILDYNIQHKLYDVKEAQPLFPQHRFDSDDAIILDKEAGYLRPELAVVAAINQAEKHGAVIKRNTKIEDIENTDQGVTVIANGKRFTFDEVVVTGGSWVKELLPQYKKIIQPRRIIMTWFVPKDLSKFQDENFPTFARTTEKYDFFGIPTLDQSMIKVALIGSEEAINNPDLLENNISMEEIAAPIEIASSYFNNLNPDPVRLSAHMDAYTPDDHALVGRLNDKSNVIVMSGFSGHGFKLAPVMGEVASELILDDRTEHSIEHLNPDRFDKSG</sequence>
<evidence type="ECO:0000256" key="1">
    <source>
        <dbReference type="ARBA" id="ARBA00001974"/>
    </source>
</evidence>
<dbReference type="SUPFAM" id="SSF51905">
    <property type="entry name" value="FAD/NAD(P)-binding domain"/>
    <property type="match status" value="1"/>
</dbReference>
<dbReference type="InterPro" id="IPR045170">
    <property type="entry name" value="MTOX"/>
</dbReference>
<evidence type="ECO:0000313" key="7">
    <source>
        <dbReference type="Proteomes" id="UP000198642"/>
    </source>
</evidence>
<dbReference type="EMBL" id="FOJW01000005">
    <property type="protein sequence ID" value="SFB02057.1"/>
    <property type="molecule type" value="Genomic_DNA"/>
</dbReference>
<reference evidence="6 7" key="1">
    <citation type="submission" date="2016-10" db="EMBL/GenBank/DDBJ databases">
        <authorList>
            <person name="de Groot N.N."/>
        </authorList>
    </citation>
    <scope>NUCLEOTIDE SEQUENCE [LARGE SCALE GENOMIC DNA]</scope>
    <source>
        <strain evidence="6 7">CGMCC 1.3702</strain>
    </source>
</reference>
<name>A0A1I0XMW5_9BACI</name>
<evidence type="ECO:0000256" key="2">
    <source>
        <dbReference type="ARBA" id="ARBA00022630"/>
    </source>
</evidence>
<proteinExistence type="predicted"/>
<evidence type="ECO:0000313" key="6">
    <source>
        <dbReference type="EMBL" id="SFB02057.1"/>
    </source>
</evidence>
<dbReference type="PANTHER" id="PTHR10961">
    <property type="entry name" value="PEROXISOMAL SARCOSINE OXIDASE"/>
    <property type="match status" value="1"/>
</dbReference>
<organism evidence="6 7">
    <name type="scientific">Lentibacillus halodurans</name>
    <dbReference type="NCBI Taxonomy" id="237679"/>
    <lineage>
        <taxon>Bacteria</taxon>
        <taxon>Bacillati</taxon>
        <taxon>Bacillota</taxon>
        <taxon>Bacilli</taxon>
        <taxon>Bacillales</taxon>
        <taxon>Bacillaceae</taxon>
        <taxon>Lentibacillus</taxon>
    </lineage>
</organism>
<accession>A0A1I0XMW5</accession>
<keyword evidence="2" id="KW-0285">Flavoprotein</keyword>
<dbReference type="InterPro" id="IPR036188">
    <property type="entry name" value="FAD/NAD-bd_sf"/>
</dbReference>
<keyword evidence="4" id="KW-0560">Oxidoreductase</keyword>
<protein>
    <submittedName>
        <fullName evidence="6">Sarcosine oxidase</fullName>
    </submittedName>
</protein>